<dbReference type="InterPro" id="IPR037120">
    <property type="entry name" value="Haem_peroxidase_sf_animal"/>
</dbReference>
<reference evidence="8 9" key="1">
    <citation type="journal article" date="2014" name="Nat. Commun.">
        <title>Molecular traces of alternative social organization in a termite genome.</title>
        <authorList>
            <person name="Terrapon N."/>
            <person name="Li C."/>
            <person name="Robertson H.M."/>
            <person name="Ji L."/>
            <person name="Meng X."/>
            <person name="Booth W."/>
            <person name="Chen Z."/>
            <person name="Childers C.P."/>
            <person name="Glastad K.M."/>
            <person name="Gokhale K."/>
            <person name="Gowin J."/>
            <person name="Gronenberg W."/>
            <person name="Hermansen R.A."/>
            <person name="Hu H."/>
            <person name="Hunt B.G."/>
            <person name="Huylmans A.K."/>
            <person name="Khalil S.M."/>
            <person name="Mitchell R.D."/>
            <person name="Munoz-Torres M.C."/>
            <person name="Mustard J.A."/>
            <person name="Pan H."/>
            <person name="Reese J.T."/>
            <person name="Scharf M.E."/>
            <person name="Sun F."/>
            <person name="Vogel H."/>
            <person name="Xiao J."/>
            <person name="Yang W."/>
            <person name="Yang Z."/>
            <person name="Yang Z."/>
            <person name="Zhou J."/>
            <person name="Zhu J."/>
            <person name="Brent C.S."/>
            <person name="Elsik C.G."/>
            <person name="Goodisman M.A."/>
            <person name="Liberles D.A."/>
            <person name="Roe R.M."/>
            <person name="Vargo E.L."/>
            <person name="Vilcinskas A."/>
            <person name="Wang J."/>
            <person name="Bornberg-Bauer E."/>
            <person name="Korb J."/>
            <person name="Zhang G."/>
            <person name="Liebig J."/>
        </authorList>
    </citation>
    <scope>NUCLEOTIDE SEQUENCE [LARGE SCALE GENOMIC DNA]</scope>
    <source>
        <tissue evidence="8">Whole organism</tissue>
    </source>
</reference>
<evidence type="ECO:0000256" key="6">
    <source>
        <dbReference type="ARBA" id="ARBA00023004"/>
    </source>
</evidence>
<keyword evidence="4" id="KW-0479">Metal-binding</keyword>
<dbReference type="PANTHER" id="PTHR11475:SF125">
    <property type="entry name" value="GH11385P"/>
    <property type="match status" value="1"/>
</dbReference>
<dbReference type="Pfam" id="PF03098">
    <property type="entry name" value="An_peroxidase"/>
    <property type="match status" value="1"/>
</dbReference>
<feature type="region of interest" description="Disordered" evidence="7">
    <location>
        <begin position="259"/>
        <end position="290"/>
    </location>
</feature>
<dbReference type="eggNOG" id="KOG2408">
    <property type="taxonomic scope" value="Eukaryota"/>
</dbReference>
<dbReference type="PROSITE" id="PS50292">
    <property type="entry name" value="PEROXIDASE_3"/>
    <property type="match status" value="1"/>
</dbReference>
<keyword evidence="2" id="KW-0964">Secreted</keyword>
<evidence type="ECO:0000256" key="4">
    <source>
        <dbReference type="ARBA" id="ARBA00022617"/>
    </source>
</evidence>
<dbReference type="GO" id="GO:0004601">
    <property type="term" value="F:peroxidase activity"/>
    <property type="evidence" value="ECO:0007669"/>
    <property type="project" value="UniProtKB-KW"/>
</dbReference>
<dbReference type="GO" id="GO:0022412">
    <property type="term" value="P:cellular process involved in reproduction in multicellular organism"/>
    <property type="evidence" value="ECO:0007669"/>
    <property type="project" value="UniProtKB-ARBA"/>
</dbReference>
<dbReference type="InterPro" id="IPR019791">
    <property type="entry name" value="Haem_peroxidase_animal"/>
</dbReference>
<dbReference type="Proteomes" id="UP000027135">
    <property type="component" value="Unassembled WGS sequence"/>
</dbReference>
<name>A0A067RM62_ZOONE</name>
<dbReference type="EMBL" id="KK852427">
    <property type="protein sequence ID" value="KDR24108.1"/>
    <property type="molecule type" value="Genomic_DNA"/>
</dbReference>
<evidence type="ECO:0000256" key="7">
    <source>
        <dbReference type="SAM" id="MobiDB-lite"/>
    </source>
</evidence>
<dbReference type="Gene3D" id="1.10.640.10">
    <property type="entry name" value="Haem peroxidase domain superfamily, animal type"/>
    <property type="match status" value="1"/>
</dbReference>
<organism evidence="8 9">
    <name type="scientific">Zootermopsis nevadensis</name>
    <name type="common">Dampwood termite</name>
    <dbReference type="NCBI Taxonomy" id="136037"/>
    <lineage>
        <taxon>Eukaryota</taxon>
        <taxon>Metazoa</taxon>
        <taxon>Ecdysozoa</taxon>
        <taxon>Arthropoda</taxon>
        <taxon>Hexapoda</taxon>
        <taxon>Insecta</taxon>
        <taxon>Pterygota</taxon>
        <taxon>Neoptera</taxon>
        <taxon>Polyneoptera</taxon>
        <taxon>Dictyoptera</taxon>
        <taxon>Blattodea</taxon>
        <taxon>Blattoidea</taxon>
        <taxon>Termitoidae</taxon>
        <taxon>Termopsidae</taxon>
        <taxon>Zootermopsis</taxon>
    </lineage>
</organism>
<proteinExistence type="predicted"/>
<dbReference type="OrthoDB" id="823504at2759"/>
<sequence>MAILRQGKTYWILAVKDFELSLQVPSLNSVPGGVKMACGSVVLAFLLWTSLQFGVKFSLTSPTNIQALNIPALSRTYNSYKTFASWPILYQQRSERSIQKATKLSGLPHVDDESINLSVKFSESNLGRETRMENNLIRSNTKVRQETPQHGQLIESYPSAEALRHGKNGLIATKASLYISHKHCQWYGVDDDECGAFVMSMEMNTTSLGDKCAAQYSSSASCSGKYRSIDGSCNHENHKAWGKVHTSYLRLLEPQYGDGIQEPRKPVRGKSLPSARLISTGMTKESDSEDTSKTLSLVQWTEFIEHDLVFTPATRMVHSGNPIMCCRQDGSFLAPRYIHPACMPISVPNNDPFYSKYRQRCMNYVRSLMAMRPDCHFGPAEQMNQATHHLDGSMIYGSTVEKAWALRTFANGGLSAELKNGREYLPRADKPLQQCQVSSNTSSCYKAGDLRVNLHPHLAIMHTLWLREHNRIVEKLALLNPHWDDDTLYQEARKIVIAEIQHITYDEWLPLVLGSRYTKKLGLRLRKTGFSSDFTESLNPSVSNSFATAGIRFRLSMMVGNIGLYDENRNTNKSLQLRNNFNHPEAIEESENLDSLVRGLATQTSQKSDLYYENDLIQMLYKDDGRFGMDALSLDVQRGRDHGLPGYNHYRKLCGLPPGRSFDGFLDVMSKSTVAKLKSLYAHPDDVDLLVGAMSEHVTDDSVLGFTFRCIIGEQMLRTKKGDRFFYDVPSQENSFTEAQLDEIRKSTLARVFCDNADDIKMMQPNVFVRPSKSNQLVSCSSTDDIKQPSLSPWKEFLVKSS</sequence>
<protein>
    <submittedName>
        <fullName evidence="8">Peroxidase</fullName>
    </submittedName>
</protein>
<dbReference type="GO" id="GO:0006979">
    <property type="term" value="P:response to oxidative stress"/>
    <property type="evidence" value="ECO:0007669"/>
    <property type="project" value="InterPro"/>
</dbReference>
<keyword evidence="3 8" id="KW-0560">Oxidoreductase</keyword>
<keyword evidence="4" id="KW-0349">Heme</keyword>
<dbReference type="GO" id="GO:0005576">
    <property type="term" value="C:extracellular region"/>
    <property type="evidence" value="ECO:0007669"/>
    <property type="project" value="UniProtKB-SubCell"/>
</dbReference>
<dbReference type="FunFam" id="1.10.640.10:FF:000003">
    <property type="entry name" value="chorion peroxidase"/>
    <property type="match status" value="1"/>
</dbReference>
<comment type="subcellular location">
    <subcellularLocation>
        <location evidence="1">Secreted</location>
    </subcellularLocation>
</comment>
<dbReference type="CDD" id="cd09823">
    <property type="entry name" value="peroxinectin_like"/>
    <property type="match status" value="1"/>
</dbReference>
<keyword evidence="5" id="KW-0732">Signal</keyword>
<keyword evidence="6" id="KW-0408">Iron</keyword>
<dbReference type="AlphaFoldDB" id="A0A067RM62"/>
<dbReference type="InterPro" id="IPR010255">
    <property type="entry name" value="Haem_peroxidase_sf"/>
</dbReference>
<dbReference type="GO" id="GO:0020037">
    <property type="term" value="F:heme binding"/>
    <property type="evidence" value="ECO:0007669"/>
    <property type="project" value="InterPro"/>
</dbReference>
<dbReference type="SUPFAM" id="SSF48113">
    <property type="entry name" value="Heme-dependent peroxidases"/>
    <property type="match status" value="1"/>
</dbReference>
<evidence type="ECO:0000256" key="1">
    <source>
        <dbReference type="ARBA" id="ARBA00004613"/>
    </source>
</evidence>
<gene>
    <name evidence="8" type="ORF">L798_03763</name>
</gene>
<evidence type="ECO:0000256" key="2">
    <source>
        <dbReference type="ARBA" id="ARBA00022525"/>
    </source>
</evidence>
<dbReference type="InParanoid" id="A0A067RM62"/>
<evidence type="ECO:0000313" key="8">
    <source>
        <dbReference type="EMBL" id="KDR24108.1"/>
    </source>
</evidence>
<dbReference type="PRINTS" id="PR00457">
    <property type="entry name" value="ANPEROXIDASE"/>
</dbReference>
<keyword evidence="9" id="KW-1185">Reference proteome</keyword>
<evidence type="ECO:0000256" key="3">
    <source>
        <dbReference type="ARBA" id="ARBA00022559"/>
    </source>
</evidence>
<keyword evidence="3 8" id="KW-0575">Peroxidase</keyword>
<dbReference type="OMA" id="MTAYTRI"/>
<evidence type="ECO:0000256" key="5">
    <source>
        <dbReference type="ARBA" id="ARBA00022729"/>
    </source>
</evidence>
<accession>A0A067RM62</accession>
<dbReference type="PANTHER" id="PTHR11475">
    <property type="entry name" value="OXIDASE/PEROXIDASE"/>
    <property type="match status" value="1"/>
</dbReference>
<evidence type="ECO:0000313" key="9">
    <source>
        <dbReference type="Proteomes" id="UP000027135"/>
    </source>
</evidence>